<comment type="similarity">
    <text evidence="5">Belongs to the TRAFAC class dynamin-like GTPase superfamily. Dynamin/Fzo/YdjA family.</text>
</comment>
<protein>
    <recommendedName>
        <fullName evidence="6">Dynamin-type G domain-containing protein</fullName>
    </recommendedName>
</protein>
<dbReference type="SMART" id="SM00053">
    <property type="entry name" value="DYNc"/>
    <property type="match status" value="1"/>
</dbReference>
<evidence type="ECO:0000259" key="6">
    <source>
        <dbReference type="PROSITE" id="PS51718"/>
    </source>
</evidence>
<name>A0ABD0WSV6_UMBPY</name>
<sequence length="484" mass="55007">MFQDQLRNKVRPFIDLIDEMRNLDIENELSLPAIVVVGDQSSGKSSVLEVLSGVSLPRGTGIVTRCPLILRLCNDESNAWKAVISYSDEEIEFTEPENVMNYVQQAQDALAGEGDGISDELITLKITSSVVCDLTLIDLPGIARVAMPGQPENIGEQIKTLILNYISKEETIILVVVPCNVDIATTEALKMAQQVDPEGARTLAILTKPDLIDPGAEKIVLDIVHNRTIPLKLGYVIVKCRGQRQIDENISIADAIEDENNFFERHIYFRSLGDKITINHLSTKLTKTLVDHIKKSLPKMSENIKDHLEDVRMKISKLKPGPPQDPAEKRRHLTQIITLFNEKIIQMSKGDTVFQENLFVLMRKEFKDWMECLKNSKSNYNQEVHRVVEEFDLKHRRNELPGFNNFSVFQNVVQNLLNTLQDPAIMTLHNITDMFQEQFHALSKNTFEGYPFLQQFSKIAQNYNSHNPDSFTLILYTCSHPVHI</sequence>
<dbReference type="GO" id="GO:0005525">
    <property type="term" value="F:GTP binding"/>
    <property type="evidence" value="ECO:0007669"/>
    <property type="project" value="UniProtKB-KW"/>
</dbReference>
<dbReference type="PRINTS" id="PR00195">
    <property type="entry name" value="DYNAMIN"/>
</dbReference>
<dbReference type="Pfam" id="PF00350">
    <property type="entry name" value="Dynamin_N"/>
    <property type="match status" value="1"/>
</dbReference>
<dbReference type="EMBL" id="JAGEUA010000005">
    <property type="protein sequence ID" value="KAL0979899.1"/>
    <property type="molecule type" value="Genomic_DNA"/>
</dbReference>
<dbReference type="InterPro" id="IPR022812">
    <property type="entry name" value="Dynamin"/>
</dbReference>
<dbReference type="InterPro" id="IPR027417">
    <property type="entry name" value="P-loop_NTPase"/>
</dbReference>
<dbReference type="Pfam" id="PF01031">
    <property type="entry name" value="Dynamin_M"/>
    <property type="match status" value="1"/>
</dbReference>
<dbReference type="InterPro" id="IPR045063">
    <property type="entry name" value="Dynamin_N"/>
</dbReference>
<dbReference type="PROSITE" id="PS00410">
    <property type="entry name" value="G_DYNAMIN_1"/>
    <property type="match status" value="1"/>
</dbReference>
<keyword evidence="4 5" id="KW-0342">GTP-binding</keyword>
<dbReference type="Proteomes" id="UP001557470">
    <property type="component" value="Unassembled WGS sequence"/>
</dbReference>
<gene>
    <name evidence="7" type="ORF">UPYG_G00191310</name>
</gene>
<dbReference type="PANTHER" id="PTHR11566:SF225">
    <property type="entry name" value="INTERFERON-INDUCED GTP-BINDING PROTEIN MX-RELATED"/>
    <property type="match status" value="1"/>
</dbReference>
<evidence type="ECO:0000256" key="3">
    <source>
        <dbReference type="ARBA" id="ARBA00022741"/>
    </source>
</evidence>
<dbReference type="CDD" id="cd08771">
    <property type="entry name" value="DLP_1"/>
    <property type="match status" value="1"/>
</dbReference>
<evidence type="ECO:0000256" key="4">
    <source>
        <dbReference type="ARBA" id="ARBA00023134"/>
    </source>
</evidence>
<keyword evidence="3 5" id="KW-0547">Nucleotide-binding</keyword>
<proteinExistence type="inferred from homology"/>
<dbReference type="InterPro" id="IPR019762">
    <property type="entry name" value="Dynamin_GTPase_CS"/>
</dbReference>
<dbReference type="Gene3D" id="3.40.50.300">
    <property type="entry name" value="P-loop containing nucleotide triphosphate hydrolases"/>
    <property type="match status" value="1"/>
</dbReference>
<keyword evidence="8" id="KW-1185">Reference proteome</keyword>
<comment type="subcellular location">
    <subcellularLocation>
        <location evidence="1">Cytoplasm</location>
    </subcellularLocation>
</comment>
<evidence type="ECO:0000313" key="7">
    <source>
        <dbReference type="EMBL" id="KAL0979899.1"/>
    </source>
</evidence>
<dbReference type="Gene3D" id="1.20.120.1240">
    <property type="entry name" value="Dynamin, middle domain"/>
    <property type="match status" value="1"/>
</dbReference>
<dbReference type="AlphaFoldDB" id="A0ABD0WSV6"/>
<dbReference type="SUPFAM" id="SSF52540">
    <property type="entry name" value="P-loop containing nucleoside triphosphate hydrolases"/>
    <property type="match status" value="1"/>
</dbReference>
<dbReference type="InterPro" id="IPR030381">
    <property type="entry name" value="G_DYNAMIN_dom"/>
</dbReference>
<comment type="caution">
    <text evidence="7">The sequence shown here is derived from an EMBL/GenBank/DDBJ whole genome shotgun (WGS) entry which is preliminary data.</text>
</comment>
<dbReference type="PROSITE" id="PS51718">
    <property type="entry name" value="G_DYNAMIN_2"/>
    <property type="match status" value="1"/>
</dbReference>
<evidence type="ECO:0000256" key="5">
    <source>
        <dbReference type="RuleBase" id="RU003932"/>
    </source>
</evidence>
<evidence type="ECO:0000313" key="8">
    <source>
        <dbReference type="Proteomes" id="UP001557470"/>
    </source>
</evidence>
<dbReference type="InterPro" id="IPR001401">
    <property type="entry name" value="Dynamin_GTPase"/>
</dbReference>
<feature type="domain" description="Dynamin-type G" evidence="6">
    <location>
        <begin position="28"/>
        <end position="298"/>
    </location>
</feature>
<dbReference type="GO" id="GO:0005737">
    <property type="term" value="C:cytoplasm"/>
    <property type="evidence" value="ECO:0007669"/>
    <property type="project" value="UniProtKB-SubCell"/>
</dbReference>
<evidence type="ECO:0000256" key="2">
    <source>
        <dbReference type="ARBA" id="ARBA00022490"/>
    </source>
</evidence>
<organism evidence="7 8">
    <name type="scientific">Umbra pygmaea</name>
    <name type="common">Eastern mudminnow</name>
    <dbReference type="NCBI Taxonomy" id="75934"/>
    <lineage>
        <taxon>Eukaryota</taxon>
        <taxon>Metazoa</taxon>
        <taxon>Chordata</taxon>
        <taxon>Craniata</taxon>
        <taxon>Vertebrata</taxon>
        <taxon>Euteleostomi</taxon>
        <taxon>Actinopterygii</taxon>
        <taxon>Neopterygii</taxon>
        <taxon>Teleostei</taxon>
        <taxon>Protacanthopterygii</taxon>
        <taxon>Esociformes</taxon>
        <taxon>Umbridae</taxon>
        <taxon>Umbra</taxon>
    </lineage>
</organism>
<dbReference type="PANTHER" id="PTHR11566">
    <property type="entry name" value="DYNAMIN"/>
    <property type="match status" value="1"/>
</dbReference>
<reference evidence="7 8" key="1">
    <citation type="submission" date="2024-06" db="EMBL/GenBank/DDBJ databases">
        <authorList>
            <person name="Pan Q."/>
            <person name="Wen M."/>
            <person name="Jouanno E."/>
            <person name="Zahm M."/>
            <person name="Klopp C."/>
            <person name="Cabau C."/>
            <person name="Louis A."/>
            <person name="Berthelot C."/>
            <person name="Parey E."/>
            <person name="Roest Crollius H."/>
            <person name="Montfort J."/>
            <person name="Robinson-Rechavi M."/>
            <person name="Bouchez O."/>
            <person name="Lampietro C."/>
            <person name="Lopez Roques C."/>
            <person name="Donnadieu C."/>
            <person name="Postlethwait J."/>
            <person name="Bobe J."/>
            <person name="Verreycken H."/>
            <person name="Guiguen Y."/>
        </authorList>
    </citation>
    <scope>NUCLEOTIDE SEQUENCE [LARGE SCALE GENOMIC DNA]</scope>
    <source>
        <strain evidence="7">Up_M1</strain>
        <tissue evidence="7">Testis</tissue>
    </source>
</reference>
<accession>A0ABD0WSV6</accession>
<dbReference type="InterPro" id="IPR000375">
    <property type="entry name" value="Dynamin_stalk"/>
</dbReference>
<keyword evidence="2" id="KW-0963">Cytoplasm</keyword>
<evidence type="ECO:0000256" key="1">
    <source>
        <dbReference type="ARBA" id="ARBA00004496"/>
    </source>
</evidence>